<dbReference type="EMBL" id="JACSQL010000006">
    <property type="protein sequence ID" value="MBD7969324.1"/>
    <property type="molecule type" value="Genomic_DNA"/>
</dbReference>
<dbReference type="RefSeq" id="WP_191801208.1">
    <property type="nucleotide sequence ID" value="NZ_JACSQL010000006.1"/>
</dbReference>
<evidence type="ECO:0000313" key="1">
    <source>
        <dbReference type="EMBL" id="MBD7969324.1"/>
    </source>
</evidence>
<keyword evidence="2" id="KW-1185">Reference proteome</keyword>
<name>A0ABR8T0N3_9BACL</name>
<reference evidence="1 2" key="1">
    <citation type="submission" date="2020-08" db="EMBL/GenBank/DDBJ databases">
        <title>A Genomic Blueprint of the Chicken Gut Microbiome.</title>
        <authorList>
            <person name="Gilroy R."/>
            <person name="Ravi A."/>
            <person name="Getino M."/>
            <person name="Pursley I."/>
            <person name="Horton D.L."/>
            <person name="Alikhan N.-F."/>
            <person name="Baker D."/>
            <person name="Gharbi K."/>
            <person name="Hall N."/>
            <person name="Watson M."/>
            <person name="Adriaenssens E.M."/>
            <person name="Foster-Nyarko E."/>
            <person name="Jarju S."/>
            <person name="Secka A."/>
            <person name="Antonio M."/>
            <person name="Oren A."/>
            <person name="Chaudhuri R."/>
            <person name="La Ragione R.M."/>
            <person name="Hildebrand F."/>
            <person name="Pallen M.J."/>
        </authorList>
    </citation>
    <scope>NUCLEOTIDE SEQUENCE [LARGE SCALE GENOMIC DNA]</scope>
    <source>
        <strain evidence="1 2">Sa2BVA9</strain>
    </source>
</reference>
<organism evidence="1 2">
    <name type="scientific">Paenibacillus gallinarum</name>
    <dbReference type="NCBI Taxonomy" id="2762232"/>
    <lineage>
        <taxon>Bacteria</taxon>
        <taxon>Bacillati</taxon>
        <taxon>Bacillota</taxon>
        <taxon>Bacilli</taxon>
        <taxon>Bacillales</taxon>
        <taxon>Paenibacillaceae</taxon>
        <taxon>Paenibacillus</taxon>
    </lineage>
</organism>
<evidence type="ECO:0000313" key="2">
    <source>
        <dbReference type="Proteomes" id="UP000608071"/>
    </source>
</evidence>
<evidence type="ECO:0008006" key="3">
    <source>
        <dbReference type="Google" id="ProtNLM"/>
    </source>
</evidence>
<comment type="caution">
    <text evidence="1">The sequence shown here is derived from an EMBL/GenBank/DDBJ whole genome shotgun (WGS) entry which is preliminary data.</text>
</comment>
<gene>
    <name evidence="1" type="ORF">H9647_14715</name>
</gene>
<accession>A0ABR8T0N3</accession>
<protein>
    <recommendedName>
        <fullName evidence="3">DUF4830 domain-containing protein</fullName>
    </recommendedName>
</protein>
<dbReference type="Proteomes" id="UP000608071">
    <property type="component" value="Unassembled WGS sequence"/>
</dbReference>
<proteinExistence type="predicted"/>
<sequence>MSKRSQTIILSIVALLILSGLIISEVSSRTSFKELVIDQIGDSHGSQEIFLISISEWNGNSLNKSIEITDMETINKVMNVFADLKLKRSESDHPDLRERYRVRIQPDNGPTLSVNFADDKIMRIGNSFSIHKKYGWSYEAVGGFDLSTIQALLK</sequence>